<keyword evidence="4" id="KW-0418">Kinase</keyword>
<evidence type="ECO:0000313" key="5">
    <source>
        <dbReference type="Proteomes" id="UP000242457"/>
    </source>
</evidence>
<feature type="region of interest" description="Disordered" evidence="2">
    <location>
        <begin position="821"/>
        <end position="866"/>
    </location>
</feature>
<dbReference type="GO" id="GO:0005829">
    <property type="term" value="C:cytosol"/>
    <property type="evidence" value="ECO:0007669"/>
    <property type="project" value="TreeGrafter"/>
</dbReference>
<accession>A0A2A3E4M1</accession>
<proteinExistence type="predicted"/>
<feature type="region of interest" description="Disordered" evidence="2">
    <location>
        <begin position="727"/>
        <end position="801"/>
    </location>
</feature>
<feature type="region of interest" description="Disordered" evidence="2">
    <location>
        <begin position="585"/>
        <end position="650"/>
    </location>
</feature>
<organism evidence="4 5">
    <name type="scientific">Apis cerana cerana</name>
    <name type="common">Oriental honeybee</name>
    <dbReference type="NCBI Taxonomy" id="94128"/>
    <lineage>
        <taxon>Eukaryota</taxon>
        <taxon>Metazoa</taxon>
        <taxon>Ecdysozoa</taxon>
        <taxon>Arthropoda</taxon>
        <taxon>Hexapoda</taxon>
        <taxon>Insecta</taxon>
        <taxon>Pterygota</taxon>
        <taxon>Neoptera</taxon>
        <taxon>Endopterygota</taxon>
        <taxon>Hymenoptera</taxon>
        <taxon>Apocrita</taxon>
        <taxon>Aculeata</taxon>
        <taxon>Apoidea</taxon>
        <taxon>Anthophila</taxon>
        <taxon>Apidae</taxon>
        <taxon>Apis</taxon>
    </lineage>
</organism>
<evidence type="ECO:0000256" key="2">
    <source>
        <dbReference type="SAM" id="MobiDB-lite"/>
    </source>
</evidence>
<evidence type="ECO:0000256" key="1">
    <source>
        <dbReference type="SAM" id="Coils"/>
    </source>
</evidence>
<protein>
    <submittedName>
        <fullName evidence="4">Phosphoinositide 3-kinase adapter protein</fullName>
    </submittedName>
</protein>
<feature type="region of interest" description="Disordered" evidence="2">
    <location>
        <begin position="486"/>
        <end position="513"/>
    </location>
</feature>
<feature type="domain" description="DBB" evidence="3">
    <location>
        <begin position="251"/>
        <end position="388"/>
    </location>
</feature>
<feature type="compositionally biased region" description="Low complexity" evidence="2">
    <location>
        <begin position="491"/>
        <end position="503"/>
    </location>
</feature>
<keyword evidence="1" id="KW-0175">Coiled coil</keyword>
<dbReference type="PROSITE" id="PS51376">
    <property type="entry name" value="DBB"/>
    <property type="match status" value="1"/>
</dbReference>
<feature type="compositionally biased region" description="Polar residues" evidence="2">
    <location>
        <begin position="593"/>
        <end position="613"/>
    </location>
</feature>
<evidence type="ECO:0000313" key="4">
    <source>
        <dbReference type="EMBL" id="PBC26677.1"/>
    </source>
</evidence>
<evidence type="ECO:0000259" key="3">
    <source>
        <dbReference type="PROSITE" id="PS51376"/>
    </source>
</evidence>
<feature type="compositionally biased region" description="Low complexity" evidence="2">
    <location>
        <begin position="762"/>
        <end position="786"/>
    </location>
</feature>
<feature type="compositionally biased region" description="Basic and acidic residues" evidence="2">
    <location>
        <begin position="614"/>
        <end position="625"/>
    </location>
</feature>
<reference evidence="4 5" key="1">
    <citation type="submission" date="2014-07" db="EMBL/GenBank/DDBJ databases">
        <title>Genomic and transcriptomic analysis on Apis cerana provide comprehensive insights into honey bee biology.</title>
        <authorList>
            <person name="Diao Q."/>
            <person name="Sun L."/>
            <person name="Zheng H."/>
            <person name="Zheng H."/>
            <person name="Xu S."/>
            <person name="Wang S."/>
            <person name="Zeng Z."/>
            <person name="Hu F."/>
            <person name="Su S."/>
            <person name="Wu J."/>
        </authorList>
    </citation>
    <scope>NUCLEOTIDE SEQUENCE [LARGE SCALE GENOMIC DNA]</scope>
    <source>
        <tissue evidence="4">Pupae without intestine</tissue>
    </source>
</reference>
<dbReference type="GO" id="GO:0005104">
    <property type="term" value="F:fibroblast growth factor receptor binding"/>
    <property type="evidence" value="ECO:0007669"/>
    <property type="project" value="TreeGrafter"/>
</dbReference>
<dbReference type="InterPro" id="IPR052446">
    <property type="entry name" value="B-cell_PI3K-Signaling_Adptrs"/>
</dbReference>
<feature type="compositionally biased region" description="Polar residues" evidence="2">
    <location>
        <begin position="846"/>
        <end position="864"/>
    </location>
</feature>
<dbReference type="PANTHER" id="PTHR16267">
    <property type="entry name" value="BANK1/PIK3AP1 FAMILY MEMBER"/>
    <property type="match status" value="1"/>
</dbReference>
<dbReference type="PANTHER" id="PTHR16267:SF11">
    <property type="entry name" value="STUMPS, ISOFORM E"/>
    <property type="match status" value="1"/>
</dbReference>
<dbReference type="Proteomes" id="UP000242457">
    <property type="component" value="Unassembled WGS sequence"/>
</dbReference>
<feature type="compositionally biased region" description="Low complexity" evidence="2">
    <location>
        <begin position="736"/>
        <end position="745"/>
    </location>
</feature>
<dbReference type="SMART" id="SM01282">
    <property type="entry name" value="DBB"/>
    <property type="match status" value="1"/>
</dbReference>
<dbReference type="GO" id="GO:0016301">
    <property type="term" value="F:kinase activity"/>
    <property type="evidence" value="ECO:0007669"/>
    <property type="project" value="UniProtKB-KW"/>
</dbReference>
<keyword evidence="4" id="KW-0808">Transferase</keyword>
<gene>
    <name evidence="4" type="ORF">APICC_09470</name>
</gene>
<keyword evidence="5" id="KW-1185">Reference proteome</keyword>
<feature type="region of interest" description="Disordered" evidence="2">
    <location>
        <begin position="1067"/>
        <end position="1086"/>
    </location>
</feature>
<name>A0A2A3E4M1_APICC</name>
<dbReference type="GO" id="GO:0005068">
    <property type="term" value="F:transmembrane receptor protein tyrosine kinase adaptor activity"/>
    <property type="evidence" value="ECO:0007669"/>
    <property type="project" value="TreeGrafter"/>
</dbReference>
<dbReference type="InterPro" id="IPR035897">
    <property type="entry name" value="Toll_tir_struct_dom_sf"/>
</dbReference>
<dbReference type="STRING" id="94128.A0A2A3E4M1"/>
<sequence length="1086" mass="120879">MKIKEENHYAKRSIEYFGSRSATGLSKIDSHPEDDVLFVSSKDSEISSLWVNYLTACFEQISRQQGRPPFKSGNENLESESRDKSKSTLNKNYKLKVKVKVNPQTNINRVRRLSSMTVFKHLGANNCIRVRHVTVEESIQAGTEERIRSARLQIVVVCPILLERIQNRPEHATNLSRQLITDKVLAMMLGVHDNHISELHKSILVSYNQWRKFFVKDQDETFVGELLGAAIGILGTTPPPALRSDKTAFSVHPKKVKLGHNRIIALLNDPLRPEDNVSVIVDRCGEAIDIAHVKRRNPYALQFSIPDRCLEVSMLVGVRISKNGCPLGVRQVKCESRLRELDQILRAHDNPLEFMCQTFGFNPGDREQLDNWMVHAFQRNVPPHFNLLSTPSGVVSAQKVHSSPEENPTLLHFAARFGLERLAWQLLECPGGDIACDLRNVSELTPADLAEQAGHARLAHQLRGYMQMNEFTNMYSYLKVISETTTDQAASTEPSTTNTTNETNNDKEDYCRPRPLSEAYSVPPAARPITSIILPGQLPVTTTNPIEANYSIVPAPTPVIVNPSTPTSTSTITNGLELSLQGYMKMHPAGPKTPTSNIPNQQPSRTGTPTQNRPDSHPVAAREENSQSSCSYGRTTSNCSSVKSREPSGPQDELLEIINDFKNNVFTITEVERLVENWRNRNDVQQSFKDKQRQLTAMREEYERIQKRMKEEMKAPTPFDRIRKFFSKGKKDSKDSSNGSDDSSSTGKTENVNGALADRRPVSSLSLRSVSSSSSSGRMSTASGCSGTSLGDSGTHSDTEDRRVGIFEIILQNVREDKPGVMSYEIPPTPKPFTGRYSPALRYSPSPRSSTGNDLDLRPSQTPSRTEDTEYYIAFPPSGLPIHSFKTETSLKEPKTPNSPCDHPKYLDMIQNSSPATTDILESDASSRHPGNSYANIDPTTLNSAPVPPAGIPTNYVNVRPACVTSFQETVQGHQIEQRHLLESSHVCETSKNSFKVETSNNGQGQDHITNEIQSKNNQGHVANEVESKSNEEYVETNLMNNSEDVDVPDIGKLPEYMNVDVPQDHKADVTNMPAPPVPPRVIAKK</sequence>
<dbReference type="Pfam" id="PF14545">
    <property type="entry name" value="DBB"/>
    <property type="match status" value="1"/>
</dbReference>
<feature type="compositionally biased region" description="Polar residues" evidence="2">
    <location>
        <begin position="626"/>
        <end position="642"/>
    </location>
</feature>
<feature type="region of interest" description="Disordered" evidence="2">
    <location>
        <begin position="65"/>
        <end position="87"/>
    </location>
</feature>
<feature type="region of interest" description="Disordered" evidence="2">
    <location>
        <begin position="921"/>
        <end position="943"/>
    </location>
</feature>
<dbReference type="OrthoDB" id="8192811at2759"/>
<dbReference type="EMBL" id="KZ288375">
    <property type="protein sequence ID" value="PBC26677.1"/>
    <property type="molecule type" value="Genomic_DNA"/>
</dbReference>
<feature type="coiled-coil region" evidence="1">
    <location>
        <begin position="681"/>
        <end position="715"/>
    </location>
</feature>
<feature type="compositionally biased region" description="Polar residues" evidence="2">
    <location>
        <begin position="929"/>
        <end position="943"/>
    </location>
</feature>
<dbReference type="AlphaFoldDB" id="A0A2A3E4M1"/>
<dbReference type="Gene3D" id="3.40.50.10140">
    <property type="entry name" value="Toll/interleukin-1 receptor homology (TIR) domain"/>
    <property type="match status" value="1"/>
</dbReference>
<dbReference type="InterPro" id="IPR017893">
    <property type="entry name" value="DBB_domain"/>
</dbReference>